<name>A0A7H1QCI3_9ACTN</name>
<feature type="region of interest" description="Disordered" evidence="1">
    <location>
        <begin position="30"/>
        <end position="49"/>
    </location>
</feature>
<evidence type="ECO:0008006" key="4">
    <source>
        <dbReference type="Google" id="ProtNLM"/>
    </source>
</evidence>
<dbReference type="KEGG" id="sgf:HEP81_07783"/>
<proteinExistence type="predicted"/>
<accession>A0A7H1QCI3</accession>
<gene>
    <name evidence="2" type="ORF">HEP81_07783</name>
</gene>
<dbReference type="AlphaFoldDB" id="A0A7H1QCI3"/>
<evidence type="ECO:0000256" key="1">
    <source>
        <dbReference type="SAM" id="MobiDB-lite"/>
    </source>
</evidence>
<evidence type="ECO:0000313" key="3">
    <source>
        <dbReference type="Proteomes" id="UP000516422"/>
    </source>
</evidence>
<reference evidence="2 3" key="1">
    <citation type="submission" date="2020-04" db="EMBL/GenBank/DDBJ databases">
        <title>Characterization and engineering of Streptomyces griseofuscus DSM40191 as a potential heterologous host for expression of BGCs.</title>
        <authorList>
            <person name="Gren T."/>
            <person name="Whitford C.M."/>
            <person name="Mohite O.S."/>
            <person name="Joergensen T.S."/>
            <person name="Nielsen J.B."/>
            <person name="Lee S.Y."/>
            <person name="Weber T."/>
        </authorList>
    </citation>
    <scope>NUCLEOTIDE SEQUENCE [LARGE SCALE GENOMIC DNA]</scope>
    <source>
        <strain evidence="2 3">DSM 40191</strain>
    </source>
</reference>
<dbReference type="EMBL" id="CP051006">
    <property type="protein sequence ID" value="QNT98013.1"/>
    <property type="molecule type" value="Genomic_DNA"/>
</dbReference>
<protein>
    <recommendedName>
        <fullName evidence="4">DUF1524 domain-containing protein</fullName>
    </recommendedName>
</protein>
<evidence type="ECO:0000313" key="2">
    <source>
        <dbReference type="EMBL" id="QNT98013.1"/>
    </source>
</evidence>
<organism evidence="2 3">
    <name type="scientific">Streptomyces griseofuscus</name>
    <dbReference type="NCBI Taxonomy" id="146922"/>
    <lineage>
        <taxon>Bacteria</taxon>
        <taxon>Bacillati</taxon>
        <taxon>Actinomycetota</taxon>
        <taxon>Actinomycetes</taxon>
        <taxon>Kitasatosporales</taxon>
        <taxon>Streptomycetaceae</taxon>
        <taxon>Streptomyces</taxon>
    </lineage>
</organism>
<dbReference type="GeneID" id="91467275"/>
<dbReference type="RefSeq" id="WP_243279754.1">
    <property type="nucleotide sequence ID" value="NZ_CP051006.1"/>
</dbReference>
<sequence>MAGYAVDPMMTARDMREKKGRSTAPVAKLIASESSNSSKPDSGPADCKPTNKTFWCTYAEDYTHTKSIWKRTTTDKEKSALSSLLDMCTN</sequence>
<dbReference type="Proteomes" id="UP000516422">
    <property type="component" value="Chromosome"/>
</dbReference>
<feature type="region of interest" description="Disordered" evidence="1">
    <location>
        <begin position="1"/>
        <end position="25"/>
    </location>
</feature>